<organism evidence="2 3">
    <name type="scientific">Ephemerocybe angulata</name>
    <dbReference type="NCBI Taxonomy" id="980116"/>
    <lineage>
        <taxon>Eukaryota</taxon>
        <taxon>Fungi</taxon>
        <taxon>Dikarya</taxon>
        <taxon>Basidiomycota</taxon>
        <taxon>Agaricomycotina</taxon>
        <taxon>Agaricomycetes</taxon>
        <taxon>Agaricomycetidae</taxon>
        <taxon>Agaricales</taxon>
        <taxon>Agaricineae</taxon>
        <taxon>Psathyrellaceae</taxon>
        <taxon>Ephemerocybe</taxon>
    </lineage>
</organism>
<feature type="compositionally biased region" description="Basic and acidic residues" evidence="1">
    <location>
        <begin position="242"/>
        <end position="251"/>
    </location>
</feature>
<keyword evidence="3" id="KW-1185">Reference proteome</keyword>
<dbReference type="AlphaFoldDB" id="A0A8H6H7T5"/>
<evidence type="ECO:0000313" key="3">
    <source>
        <dbReference type="Proteomes" id="UP000521943"/>
    </source>
</evidence>
<proteinExistence type="predicted"/>
<feature type="region of interest" description="Disordered" evidence="1">
    <location>
        <begin position="206"/>
        <end position="271"/>
    </location>
</feature>
<comment type="caution">
    <text evidence="2">The sequence shown here is derived from an EMBL/GenBank/DDBJ whole genome shotgun (WGS) entry which is preliminary data.</text>
</comment>
<feature type="compositionally biased region" description="Basic residues" evidence="1">
    <location>
        <begin position="151"/>
        <end position="163"/>
    </location>
</feature>
<dbReference type="OrthoDB" id="10614889at2759"/>
<reference evidence="2 3" key="1">
    <citation type="submission" date="2020-07" db="EMBL/GenBank/DDBJ databases">
        <title>Comparative genomics of pyrophilous fungi reveals a link between fire events and developmental genes.</title>
        <authorList>
            <consortium name="DOE Joint Genome Institute"/>
            <person name="Steindorff A.S."/>
            <person name="Carver A."/>
            <person name="Calhoun S."/>
            <person name="Stillman K."/>
            <person name="Liu H."/>
            <person name="Lipzen A."/>
            <person name="Pangilinan J."/>
            <person name="Labutti K."/>
            <person name="Bruns T.D."/>
            <person name="Grigoriev I.V."/>
        </authorList>
    </citation>
    <scope>NUCLEOTIDE SEQUENCE [LARGE SCALE GENOMIC DNA]</scope>
    <source>
        <strain evidence="2 3">CBS 144469</strain>
    </source>
</reference>
<feature type="compositionally biased region" description="Basic residues" evidence="1">
    <location>
        <begin position="76"/>
        <end position="88"/>
    </location>
</feature>
<feature type="compositionally biased region" description="Basic and acidic residues" evidence="1">
    <location>
        <begin position="258"/>
        <end position="271"/>
    </location>
</feature>
<feature type="region of interest" description="Disordered" evidence="1">
    <location>
        <begin position="56"/>
        <end position="107"/>
    </location>
</feature>
<feature type="compositionally biased region" description="Polar residues" evidence="1">
    <location>
        <begin position="89"/>
        <end position="107"/>
    </location>
</feature>
<feature type="region of interest" description="Disordered" evidence="1">
    <location>
        <begin position="145"/>
        <end position="166"/>
    </location>
</feature>
<name>A0A8H6H7T5_9AGAR</name>
<evidence type="ECO:0000313" key="2">
    <source>
        <dbReference type="EMBL" id="KAF6740851.1"/>
    </source>
</evidence>
<sequence>MKAPIFRHARANTAAAISKCSDTDIEEHPSAVVENHLHPNPPATCDFPTTFPTFRPCTLDDARPRPSPSSNLRPHLPPRRVGPRRRRSTSQIDASGLSQRPNAQPTNVNMKGRMVMLWKNKAAWKCDYLPGAILKAQWRSLHDAGEPRIGRGSRRARQQRRAQSRWDRRVCFRPSGPVTHAFTGGMRRRLGQAGCFSPDCADSRLRRATRRNGQSTPSDSLQPKGRRNPIQTRRQMSSCRPTRGDVPKRPTADLGFASKRDASQNDDGGDHWPRFYAFGVHGAGATGEVGLV</sequence>
<dbReference type="EMBL" id="JACGCI010000453">
    <property type="protein sequence ID" value="KAF6740851.1"/>
    <property type="molecule type" value="Genomic_DNA"/>
</dbReference>
<protein>
    <submittedName>
        <fullName evidence="2">Uncharacterized protein</fullName>
    </submittedName>
</protein>
<gene>
    <name evidence="2" type="ORF">DFP72DRAFT_952247</name>
</gene>
<accession>A0A8H6H7T5</accession>
<feature type="compositionally biased region" description="Polar residues" evidence="1">
    <location>
        <begin position="211"/>
        <end position="221"/>
    </location>
</feature>
<evidence type="ECO:0000256" key="1">
    <source>
        <dbReference type="SAM" id="MobiDB-lite"/>
    </source>
</evidence>
<dbReference type="Proteomes" id="UP000521943">
    <property type="component" value="Unassembled WGS sequence"/>
</dbReference>
<feature type="compositionally biased region" description="Polar residues" evidence="1">
    <location>
        <begin position="229"/>
        <end position="240"/>
    </location>
</feature>